<dbReference type="PANTHER" id="PTHR30012">
    <property type="entry name" value="GENERAL SECRETION PATHWAY PROTEIN"/>
    <property type="match status" value="1"/>
</dbReference>
<name>A0A2P8F332_9GAMM</name>
<dbReference type="InterPro" id="IPR018076">
    <property type="entry name" value="T2SS_GspF_dom"/>
</dbReference>
<comment type="subcellular location">
    <subcellularLocation>
        <location evidence="1">Cell inner membrane</location>
        <topology evidence="1">Multi-pass membrane protein</topology>
    </subcellularLocation>
</comment>
<gene>
    <name evidence="10" type="ORF">CLV44_10243</name>
</gene>
<evidence type="ECO:0000256" key="7">
    <source>
        <dbReference type="ARBA" id="ARBA00023136"/>
    </source>
</evidence>
<organism evidence="10 11">
    <name type="scientific">Marinobacterium halophilum</name>
    <dbReference type="NCBI Taxonomy" id="267374"/>
    <lineage>
        <taxon>Bacteria</taxon>
        <taxon>Pseudomonadati</taxon>
        <taxon>Pseudomonadota</taxon>
        <taxon>Gammaproteobacteria</taxon>
        <taxon>Oceanospirillales</taxon>
        <taxon>Oceanospirillaceae</taxon>
        <taxon>Marinobacterium</taxon>
    </lineage>
</organism>
<keyword evidence="7 8" id="KW-0472">Membrane</keyword>
<accession>A0A2P8F332</accession>
<keyword evidence="4" id="KW-0997">Cell inner membrane</keyword>
<dbReference type="InterPro" id="IPR003004">
    <property type="entry name" value="GspF/PilC"/>
</dbReference>
<dbReference type="Pfam" id="PF00482">
    <property type="entry name" value="T2SSF"/>
    <property type="match status" value="2"/>
</dbReference>
<dbReference type="PANTHER" id="PTHR30012:SF7">
    <property type="entry name" value="PROTEIN TRANSPORT PROTEIN HOFC HOMOLOG"/>
    <property type="match status" value="1"/>
</dbReference>
<protein>
    <submittedName>
        <fullName evidence="10">Type II secretion system protein F (GspF)</fullName>
    </submittedName>
</protein>
<dbReference type="GO" id="GO:0005886">
    <property type="term" value="C:plasma membrane"/>
    <property type="evidence" value="ECO:0007669"/>
    <property type="project" value="UniProtKB-SubCell"/>
</dbReference>
<keyword evidence="11" id="KW-1185">Reference proteome</keyword>
<comment type="similarity">
    <text evidence="2">Belongs to the GSP F family.</text>
</comment>
<comment type="caution">
    <text evidence="10">The sequence shown here is derived from an EMBL/GenBank/DDBJ whole genome shotgun (WGS) entry which is preliminary data.</text>
</comment>
<dbReference type="RefSeq" id="WP_106590353.1">
    <property type="nucleotide sequence ID" value="NZ_PYGI01000002.1"/>
</dbReference>
<dbReference type="OrthoDB" id="9805682at2"/>
<evidence type="ECO:0000256" key="3">
    <source>
        <dbReference type="ARBA" id="ARBA00022475"/>
    </source>
</evidence>
<evidence type="ECO:0000256" key="1">
    <source>
        <dbReference type="ARBA" id="ARBA00004429"/>
    </source>
</evidence>
<sequence length="401" mass="43883">MATYLYKAVTGEGEEREGELDAASPQAVVRQLQQSGLIPLAVDPVSPAGALRSLVGRRQGGLQVQQFSRELAELMHAGIALDRALQIMLKATEDEAQQALLKRIQDSVQRGQPLSAALQQQDGLFSPFYLSMIQAAESAGNLTEGLSDAAAYLERSRELREKLLSALIYPVILFVVALLSLTIILVYVIPQFEQLFADMGEALPFATRVVIGAADAVRTGGPWALLLGVLGYLLFKRQLRQAEFRLGWHTQLLRWPLLGGLLQRIETARFSRSLGTLLRGGVTLVSALQLARGTLSNAAFSTAIEEVTEQVREGRRLGDQLQQVRLFPVLAIQMIQVGEETGQLDNTLLKVADRYDREVSLSIQRMLTLLEPILIVGLGILIAGIIMSILVAIMSINQLPL</sequence>
<keyword evidence="6 8" id="KW-1133">Transmembrane helix</keyword>
<evidence type="ECO:0000256" key="8">
    <source>
        <dbReference type="SAM" id="Phobius"/>
    </source>
</evidence>
<dbReference type="InterPro" id="IPR042094">
    <property type="entry name" value="T2SS_GspF_sf"/>
</dbReference>
<keyword evidence="5 8" id="KW-0812">Transmembrane</keyword>
<evidence type="ECO:0000256" key="2">
    <source>
        <dbReference type="ARBA" id="ARBA00005745"/>
    </source>
</evidence>
<keyword evidence="3" id="KW-1003">Cell membrane</keyword>
<evidence type="ECO:0000256" key="6">
    <source>
        <dbReference type="ARBA" id="ARBA00022989"/>
    </source>
</evidence>
<dbReference type="EMBL" id="PYGI01000002">
    <property type="protein sequence ID" value="PSL16120.1"/>
    <property type="molecule type" value="Genomic_DNA"/>
</dbReference>
<evidence type="ECO:0000259" key="9">
    <source>
        <dbReference type="Pfam" id="PF00482"/>
    </source>
</evidence>
<dbReference type="GO" id="GO:0015628">
    <property type="term" value="P:protein secretion by the type II secretion system"/>
    <property type="evidence" value="ECO:0007669"/>
    <property type="project" value="TreeGrafter"/>
</dbReference>
<dbReference type="FunFam" id="1.20.81.30:FF:000001">
    <property type="entry name" value="Type II secretion system protein F"/>
    <property type="match status" value="2"/>
</dbReference>
<evidence type="ECO:0000256" key="4">
    <source>
        <dbReference type="ARBA" id="ARBA00022519"/>
    </source>
</evidence>
<feature type="transmembrane region" description="Helical" evidence="8">
    <location>
        <begin position="373"/>
        <end position="396"/>
    </location>
</feature>
<evidence type="ECO:0000313" key="11">
    <source>
        <dbReference type="Proteomes" id="UP000242133"/>
    </source>
</evidence>
<feature type="domain" description="Type II secretion system protein GspF" evidence="9">
    <location>
        <begin position="270"/>
        <end position="391"/>
    </location>
</feature>
<feature type="transmembrane region" description="Helical" evidence="8">
    <location>
        <begin position="209"/>
        <end position="235"/>
    </location>
</feature>
<dbReference type="AlphaFoldDB" id="A0A2P8F332"/>
<proteinExistence type="inferred from homology"/>
<evidence type="ECO:0000256" key="5">
    <source>
        <dbReference type="ARBA" id="ARBA00022692"/>
    </source>
</evidence>
<dbReference type="Gene3D" id="1.20.81.30">
    <property type="entry name" value="Type II secretion system (T2SS), domain F"/>
    <property type="match status" value="2"/>
</dbReference>
<dbReference type="Proteomes" id="UP000242133">
    <property type="component" value="Unassembled WGS sequence"/>
</dbReference>
<evidence type="ECO:0000313" key="10">
    <source>
        <dbReference type="EMBL" id="PSL16120.1"/>
    </source>
</evidence>
<feature type="transmembrane region" description="Helical" evidence="8">
    <location>
        <begin position="163"/>
        <end position="189"/>
    </location>
</feature>
<reference evidence="10 11" key="1">
    <citation type="submission" date="2018-03" db="EMBL/GenBank/DDBJ databases">
        <title>Genomic Encyclopedia of Archaeal and Bacterial Type Strains, Phase II (KMG-II): from individual species to whole genera.</title>
        <authorList>
            <person name="Goeker M."/>
        </authorList>
    </citation>
    <scope>NUCLEOTIDE SEQUENCE [LARGE SCALE GENOMIC DNA]</scope>
    <source>
        <strain evidence="10 11">DSM 17586</strain>
    </source>
</reference>
<feature type="domain" description="Type II secretion system protein GspF" evidence="9">
    <location>
        <begin position="67"/>
        <end position="190"/>
    </location>
</feature>
<dbReference type="PRINTS" id="PR00812">
    <property type="entry name" value="BCTERIALGSPF"/>
</dbReference>